<evidence type="ECO:0000313" key="2">
    <source>
        <dbReference type="EMBL" id="MEJ2866419.1"/>
    </source>
</evidence>
<evidence type="ECO:0000256" key="1">
    <source>
        <dbReference type="ARBA" id="ARBA00001933"/>
    </source>
</evidence>
<gene>
    <name evidence="2" type="ORF">WCD74_01495</name>
</gene>
<dbReference type="Gene3D" id="3.40.640.10">
    <property type="entry name" value="Type I PLP-dependent aspartate aminotransferase-like (Major domain)"/>
    <property type="match status" value="2"/>
</dbReference>
<dbReference type="Proteomes" id="UP001385809">
    <property type="component" value="Unassembled WGS sequence"/>
</dbReference>
<keyword evidence="3" id="KW-1185">Reference proteome</keyword>
<proteinExistence type="predicted"/>
<accession>A0ABU8MGJ4</accession>
<dbReference type="PANTHER" id="PTHR30244">
    <property type="entry name" value="TRANSAMINASE"/>
    <property type="match status" value="1"/>
</dbReference>
<dbReference type="InterPro" id="IPR015424">
    <property type="entry name" value="PyrdxlP-dep_Trfase"/>
</dbReference>
<comment type="caution">
    <text evidence="2">The sequence shown here is derived from an EMBL/GenBank/DDBJ whole genome shotgun (WGS) entry which is preliminary data.</text>
</comment>
<dbReference type="SUPFAM" id="SSF53383">
    <property type="entry name" value="PLP-dependent transferases"/>
    <property type="match status" value="1"/>
</dbReference>
<comment type="cofactor">
    <cofactor evidence="1">
        <name>pyridoxal 5'-phosphate</name>
        <dbReference type="ChEBI" id="CHEBI:597326"/>
    </cofactor>
</comment>
<dbReference type="InterPro" id="IPR000653">
    <property type="entry name" value="DegT/StrS_aminotransferase"/>
</dbReference>
<dbReference type="InterPro" id="IPR015421">
    <property type="entry name" value="PyrdxlP-dep_Trfase_major"/>
</dbReference>
<dbReference type="EMBL" id="JBBEGN010000001">
    <property type="protein sequence ID" value="MEJ2866419.1"/>
    <property type="molecule type" value="Genomic_DNA"/>
</dbReference>
<reference evidence="2 3" key="1">
    <citation type="submission" date="2024-03" db="EMBL/GenBank/DDBJ databases">
        <title>Actinomycetospora sp. OC33-EN08, a novel actinomycete isolated from wild orchid (Aerides multiflora).</title>
        <authorList>
            <person name="Suriyachadkun C."/>
        </authorList>
    </citation>
    <scope>NUCLEOTIDE SEQUENCE [LARGE SCALE GENOMIC DNA]</scope>
    <source>
        <strain evidence="2 3">OC33-EN08</strain>
    </source>
</reference>
<keyword evidence="2" id="KW-0032">Aminotransferase</keyword>
<protein>
    <submittedName>
        <fullName evidence="2">DegT/DnrJ/EryC1/StrS family aminotransferase</fullName>
    </submittedName>
</protein>
<dbReference type="GO" id="GO:0008483">
    <property type="term" value="F:transaminase activity"/>
    <property type="evidence" value="ECO:0007669"/>
    <property type="project" value="UniProtKB-KW"/>
</dbReference>
<sequence>MLTPTEDEIAAVVDCYRRGWLTQGPGVRDLESALGGLFSCHARVVATPTAALHLILRVLGVGSADEVTVVERRRGEDLPSRRERHRPVVEEVTGLLDGRPAALAGDLAYLSFAGPLGLGSGGAVLTASAEQADLVASLRSHAMTSGTWERHHGREETYDVVDLGYNYRFDEPRAVLALARLAALGARVETR</sequence>
<organism evidence="2 3">
    <name type="scientific">Actinomycetospora aurantiaca</name>
    <dbReference type="NCBI Taxonomy" id="3129233"/>
    <lineage>
        <taxon>Bacteria</taxon>
        <taxon>Bacillati</taxon>
        <taxon>Actinomycetota</taxon>
        <taxon>Actinomycetes</taxon>
        <taxon>Pseudonocardiales</taxon>
        <taxon>Pseudonocardiaceae</taxon>
        <taxon>Actinomycetospora</taxon>
    </lineage>
</organism>
<evidence type="ECO:0000313" key="3">
    <source>
        <dbReference type="Proteomes" id="UP001385809"/>
    </source>
</evidence>
<dbReference type="RefSeq" id="WP_337693043.1">
    <property type="nucleotide sequence ID" value="NZ_JBBEGN010000001.1"/>
</dbReference>
<dbReference type="Pfam" id="PF01041">
    <property type="entry name" value="DegT_DnrJ_EryC1"/>
    <property type="match status" value="2"/>
</dbReference>
<name>A0ABU8MGJ4_9PSEU</name>
<keyword evidence="2" id="KW-0808">Transferase</keyword>
<dbReference type="PANTHER" id="PTHR30244:SF34">
    <property type="entry name" value="DTDP-4-AMINO-4,6-DIDEOXYGALACTOSE TRANSAMINASE"/>
    <property type="match status" value="1"/>
</dbReference>